<dbReference type="SUPFAM" id="SSF56112">
    <property type="entry name" value="Protein kinase-like (PK-like)"/>
    <property type="match status" value="1"/>
</dbReference>
<sequence length="104" mass="10972">MRSKLKVSTSLGIKNGLEVNLFSLSSILAATDSFSAANKLGEGGFGPVFQGSLVDGREIAVKRLSKKSGQGLEEFMNEISDFGMVRIFGGNQTEANTGRVVGTL</sequence>
<evidence type="ECO:0000313" key="8">
    <source>
        <dbReference type="Proteomes" id="UP001417504"/>
    </source>
</evidence>
<evidence type="ECO:0000256" key="4">
    <source>
        <dbReference type="ARBA" id="ARBA00022777"/>
    </source>
</evidence>
<dbReference type="PANTHER" id="PTHR27002">
    <property type="entry name" value="RECEPTOR-LIKE SERINE/THREONINE-PROTEIN KINASE SD1-8"/>
    <property type="match status" value="1"/>
</dbReference>
<keyword evidence="8" id="KW-1185">Reference proteome</keyword>
<dbReference type="GO" id="GO:0005886">
    <property type="term" value="C:plasma membrane"/>
    <property type="evidence" value="ECO:0007669"/>
    <property type="project" value="TreeGrafter"/>
</dbReference>
<keyword evidence="2" id="KW-0808">Transferase</keyword>
<protein>
    <recommendedName>
        <fullName evidence="6">Protein kinase domain-containing protein</fullName>
    </recommendedName>
</protein>
<evidence type="ECO:0000256" key="1">
    <source>
        <dbReference type="ARBA" id="ARBA00022527"/>
    </source>
</evidence>
<dbReference type="InterPro" id="IPR011009">
    <property type="entry name" value="Kinase-like_dom_sf"/>
</dbReference>
<dbReference type="GO" id="GO:0005524">
    <property type="term" value="F:ATP binding"/>
    <property type="evidence" value="ECO:0007669"/>
    <property type="project" value="UniProtKB-KW"/>
</dbReference>
<feature type="domain" description="Protein kinase" evidence="6">
    <location>
        <begin position="34"/>
        <end position="104"/>
    </location>
</feature>
<keyword evidence="4" id="KW-0418">Kinase</keyword>
<dbReference type="GO" id="GO:0004674">
    <property type="term" value="F:protein serine/threonine kinase activity"/>
    <property type="evidence" value="ECO:0007669"/>
    <property type="project" value="UniProtKB-KW"/>
</dbReference>
<dbReference type="AlphaFoldDB" id="A0AAP0E574"/>
<name>A0AAP0E574_9MAGN</name>
<reference evidence="7 8" key="1">
    <citation type="submission" date="2024-01" db="EMBL/GenBank/DDBJ databases">
        <title>Genome assemblies of Stephania.</title>
        <authorList>
            <person name="Yang L."/>
        </authorList>
    </citation>
    <scope>NUCLEOTIDE SEQUENCE [LARGE SCALE GENOMIC DNA]</scope>
    <source>
        <strain evidence="7">QJT</strain>
        <tissue evidence="7">Leaf</tissue>
    </source>
</reference>
<evidence type="ECO:0000256" key="2">
    <source>
        <dbReference type="ARBA" id="ARBA00022679"/>
    </source>
</evidence>
<dbReference type="InterPro" id="IPR000719">
    <property type="entry name" value="Prot_kinase_dom"/>
</dbReference>
<gene>
    <name evidence="7" type="ORF">Sjap_025438</name>
</gene>
<keyword evidence="5" id="KW-0067">ATP-binding</keyword>
<dbReference type="EMBL" id="JBBNAE010000011">
    <property type="protein sequence ID" value="KAK9085027.1"/>
    <property type="molecule type" value="Genomic_DNA"/>
</dbReference>
<keyword evidence="1" id="KW-0723">Serine/threonine-protein kinase</keyword>
<evidence type="ECO:0000259" key="6">
    <source>
        <dbReference type="PROSITE" id="PS50011"/>
    </source>
</evidence>
<organism evidence="7 8">
    <name type="scientific">Stephania japonica</name>
    <dbReference type="NCBI Taxonomy" id="461633"/>
    <lineage>
        <taxon>Eukaryota</taxon>
        <taxon>Viridiplantae</taxon>
        <taxon>Streptophyta</taxon>
        <taxon>Embryophyta</taxon>
        <taxon>Tracheophyta</taxon>
        <taxon>Spermatophyta</taxon>
        <taxon>Magnoliopsida</taxon>
        <taxon>Ranunculales</taxon>
        <taxon>Menispermaceae</taxon>
        <taxon>Menispermoideae</taxon>
        <taxon>Cissampelideae</taxon>
        <taxon>Stephania</taxon>
    </lineage>
</organism>
<proteinExistence type="predicted"/>
<evidence type="ECO:0000256" key="5">
    <source>
        <dbReference type="ARBA" id="ARBA00022840"/>
    </source>
</evidence>
<dbReference type="Proteomes" id="UP001417504">
    <property type="component" value="Unassembled WGS sequence"/>
</dbReference>
<evidence type="ECO:0000256" key="3">
    <source>
        <dbReference type="ARBA" id="ARBA00022741"/>
    </source>
</evidence>
<accession>A0AAP0E574</accession>
<keyword evidence="3" id="KW-0547">Nucleotide-binding</keyword>
<dbReference type="PROSITE" id="PS50011">
    <property type="entry name" value="PROTEIN_KINASE_DOM"/>
    <property type="match status" value="1"/>
</dbReference>
<dbReference type="Gene3D" id="3.30.200.20">
    <property type="entry name" value="Phosphorylase Kinase, domain 1"/>
    <property type="match status" value="1"/>
</dbReference>
<evidence type="ECO:0000313" key="7">
    <source>
        <dbReference type="EMBL" id="KAK9085027.1"/>
    </source>
</evidence>
<comment type="caution">
    <text evidence="7">The sequence shown here is derived from an EMBL/GenBank/DDBJ whole genome shotgun (WGS) entry which is preliminary data.</text>
</comment>